<gene>
    <name evidence="4" type="ORF">GXW71_00825</name>
</gene>
<comment type="caution">
    <text evidence="4">The sequence shown here is derived from an EMBL/GenBank/DDBJ whole genome shotgun (WGS) entry which is preliminary data.</text>
</comment>
<dbReference type="Proteomes" id="UP001196870">
    <property type="component" value="Unassembled WGS sequence"/>
</dbReference>
<organism evidence="4 5">
    <name type="scientific">Plastoroseomonas hellenica</name>
    <dbReference type="NCBI Taxonomy" id="2687306"/>
    <lineage>
        <taxon>Bacteria</taxon>
        <taxon>Pseudomonadati</taxon>
        <taxon>Pseudomonadota</taxon>
        <taxon>Alphaproteobacteria</taxon>
        <taxon>Acetobacterales</taxon>
        <taxon>Acetobacteraceae</taxon>
        <taxon>Plastoroseomonas</taxon>
    </lineage>
</organism>
<dbReference type="Gene3D" id="3.30.9.10">
    <property type="entry name" value="D-Amino Acid Oxidase, subunit A, domain 2"/>
    <property type="match status" value="1"/>
</dbReference>
<evidence type="ECO:0000256" key="2">
    <source>
        <dbReference type="SAM" id="MobiDB-lite"/>
    </source>
</evidence>
<dbReference type="EMBL" id="JAAGBB010000001">
    <property type="protein sequence ID" value="MBR0662885.1"/>
    <property type="molecule type" value="Genomic_DNA"/>
</dbReference>
<dbReference type="Gene3D" id="3.50.50.60">
    <property type="entry name" value="FAD/NAD(P)-binding domain"/>
    <property type="match status" value="1"/>
</dbReference>
<evidence type="ECO:0000256" key="1">
    <source>
        <dbReference type="ARBA" id="ARBA00023002"/>
    </source>
</evidence>
<dbReference type="PANTHER" id="PTHR13847:SF281">
    <property type="entry name" value="FAD DEPENDENT OXIDOREDUCTASE DOMAIN-CONTAINING PROTEIN"/>
    <property type="match status" value="1"/>
</dbReference>
<reference evidence="5" key="1">
    <citation type="journal article" date="2021" name="Syst. Appl. Microbiol.">
        <title>Roseomonas hellenica sp. nov., isolated from roots of wild-growing Alkanna tinctoria.</title>
        <authorList>
            <person name="Rat A."/>
            <person name="Naranjo H.D."/>
            <person name="Lebbe L."/>
            <person name="Cnockaert M."/>
            <person name="Krigas N."/>
            <person name="Grigoriadou K."/>
            <person name="Maloupa E."/>
            <person name="Willems A."/>
        </authorList>
    </citation>
    <scope>NUCLEOTIDE SEQUENCE [LARGE SCALE GENOMIC DNA]</scope>
    <source>
        <strain evidence="5">LMG 31523</strain>
    </source>
</reference>
<feature type="region of interest" description="Disordered" evidence="2">
    <location>
        <begin position="436"/>
        <end position="458"/>
    </location>
</feature>
<accession>A0ABS5ERG1</accession>
<feature type="compositionally biased region" description="Polar residues" evidence="2">
    <location>
        <begin position="449"/>
        <end position="458"/>
    </location>
</feature>
<keyword evidence="5" id="KW-1185">Reference proteome</keyword>
<protein>
    <submittedName>
        <fullName evidence="4">FAD-binding oxidoreductase</fullName>
    </submittedName>
</protein>
<dbReference type="InterPro" id="IPR006076">
    <property type="entry name" value="FAD-dep_OxRdtase"/>
</dbReference>
<evidence type="ECO:0000259" key="3">
    <source>
        <dbReference type="Pfam" id="PF01266"/>
    </source>
</evidence>
<keyword evidence="1" id="KW-0560">Oxidoreductase</keyword>
<feature type="domain" description="FAD dependent oxidoreductase" evidence="3">
    <location>
        <begin position="35"/>
        <end position="388"/>
    </location>
</feature>
<dbReference type="InterPro" id="IPR036188">
    <property type="entry name" value="FAD/NAD-bd_sf"/>
</dbReference>
<dbReference type="RefSeq" id="WP_211850372.1">
    <property type="nucleotide sequence ID" value="NZ_JAAGBB010000001.1"/>
</dbReference>
<sequence>MTHPAFHPEFQAAPYWWDAAPPEDARDAPLPERADIAVIGSGFAGLSAALEAARGGADVVVLDGGPLGGGASSRSGGMVSSGQKLVLTAALADLPAAKQAAALEDSRATFEFLKALVAREGLDADLQLCGRFFGAFTSAHLDTLKRNAETLHARTGVTIRILSRDEQREEVGSAYFHGGFVVEDYGGVHPAKLNQALRGAARTAGARLFSHARVLGTERDGGGHQVTTERGTLRAAHVLFATNGYTDGASPWLRKRVLPVMSYQIATEMLPPGMMDRLIPRRRMVTDSRKELTYTRPSPDGTRILFGCRPRALDAAPERLALALRARMLRIWPELAPIRLTHAWGGFVAMTADRIPHIAEQDGVMHAAGCNGNGVALMTFLGWHAAQLMLGRTNRRAFFADIPFPAVPAPARGPWTVPLASAAYHLRDLAANPGEIMGERLGRPGRDATTPSSKEAQE</sequence>
<name>A0ABS5ERG1_9PROT</name>
<proteinExistence type="predicted"/>
<dbReference type="PANTHER" id="PTHR13847">
    <property type="entry name" value="SARCOSINE DEHYDROGENASE-RELATED"/>
    <property type="match status" value="1"/>
</dbReference>
<dbReference type="Pfam" id="PF01266">
    <property type="entry name" value="DAO"/>
    <property type="match status" value="1"/>
</dbReference>
<dbReference type="SUPFAM" id="SSF51905">
    <property type="entry name" value="FAD/NAD(P)-binding domain"/>
    <property type="match status" value="1"/>
</dbReference>
<feature type="compositionally biased region" description="Basic and acidic residues" evidence="2">
    <location>
        <begin position="437"/>
        <end position="446"/>
    </location>
</feature>
<evidence type="ECO:0000313" key="4">
    <source>
        <dbReference type="EMBL" id="MBR0662885.1"/>
    </source>
</evidence>
<evidence type="ECO:0000313" key="5">
    <source>
        <dbReference type="Proteomes" id="UP001196870"/>
    </source>
</evidence>